<dbReference type="InterPro" id="IPR050788">
    <property type="entry name" value="Yeast_SRP1/TIP1_CWP"/>
</dbReference>
<dbReference type="InterPro" id="IPR056825">
    <property type="entry name" value="Agd3_C"/>
</dbReference>
<feature type="compositionally biased region" description="Low complexity" evidence="1">
    <location>
        <begin position="39"/>
        <end position="70"/>
    </location>
</feature>
<keyword evidence="2" id="KW-0732">Signal</keyword>
<feature type="signal peptide" evidence="2">
    <location>
        <begin position="1"/>
        <end position="28"/>
    </location>
</feature>
<organism evidence="6 7">
    <name type="scientific">Penicillium brevicompactum</name>
    <dbReference type="NCBI Taxonomy" id="5074"/>
    <lineage>
        <taxon>Eukaryota</taxon>
        <taxon>Fungi</taxon>
        <taxon>Dikarya</taxon>
        <taxon>Ascomycota</taxon>
        <taxon>Pezizomycotina</taxon>
        <taxon>Eurotiomycetes</taxon>
        <taxon>Eurotiomycetidae</taxon>
        <taxon>Eurotiales</taxon>
        <taxon>Aspergillaceae</taxon>
        <taxon>Penicillium</taxon>
    </lineage>
</organism>
<evidence type="ECO:0000259" key="3">
    <source>
        <dbReference type="Pfam" id="PF25115"/>
    </source>
</evidence>
<dbReference type="Pfam" id="PF25116">
    <property type="entry name" value="CBM87_Agd3"/>
    <property type="match status" value="1"/>
</dbReference>
<dbReference type="Pfam" id="PF25115">
    <property type="entry name" value="Agd3_CE"/>
    <property type="match status" value="1"/>
</dbReference>
<evidence type="ECO:0008006" key="8">
    <source>
        <dbReference type="Google" id="ProtNLM"/>
    </source>
</evidence>
<feature type="chain" id="PRO_5040871107" description="Extracellular serine-rich protein" evidence="2">
    <location>
        <begin position="29"/>
        <end position="1065"/>
    </location>
</feature>
<proteinExistence type="predicted"/>
<evidence type="ECO:0000256" key="2">
    <source>
        <dbReference type="SAM" id="SignalP"/>
    </source>
</evidence>
<evidence type="ECO:0000259" key="5">
    <source>
        <dbReference type="Pfam" id="PF25117"/>
    </source>
</evidence>
<dbReference type="AlphaFoldDB" id="A0A9W9QL47"/>
<comment type="caution">
    <text evidence="6">The sequence shown here is derived from an EMBL/GenBank/DDBJ whole genome shotgun (WGS) entry which is preliminary data.</text>
</comment>
<dbReference type="PANTHER" id="PTHR31002">
    <property type="entry name" value="SERIPAUPERIN"/>
    <property type="match status" value="1"/>
</dbReference>
<dbReference type="Proteomes" id="UP001147695">
    <property type="component" value="Unassembled WGS sequence"/>
</dbReference>
<evidence type="ECO:0000313" key="6">
    <source>
        <dbReference type="EMBL" id="KAJ5335175.1"/>
    </source>
</evidence>
<sequence length="1065" mass="108539">MVAVPVWALKIGCFYGLITCDTAPGVWPENTPTVVAYHPPTSTPSSTPSSTGVSSTAVATSSPSFTPSVSVSPSVSASTSIGSGSSVGTVVPTSTPGASTFVTHTSSGAIPSGSASSSVIVTVPSASVSTPAQSGSSVIGSASSSILSSSPAASSNPASSSPAPSGVSSSVTLPSGSASLSATASSTASSSPVSSPAASSHVASSSIVVSSSAVASSSVVSSSAASSSVASSSVASSSVASSSVASSSVASSSVASSSAASSHVASSSSVVASSSVASSSASSSPVASSSAASSHVASSSVVVSSSVASSSASSSSVVPSSAASSSAASSSVASSSAASSHVASSSPAVSSSIIPSSVISSSAVSSSVASSEPVSSSASVTTPSMSSTAISISATASATPLSHASVAANILVIARDAASASVASSGPNGYGIPFTHLIVPSGGVALPSLNSTAGGNFGGIVVASEVSYDYGTLGFQSALTTDQWNQLYAYQLEYGVRMVQYDVYPGPNYGASAIGGCCDTGIEQLVSFTDTSDFPTSGLKTGAGVSTTGLWHYPATISNTTSTKQIASFAATTGFTSDSVAAVINDFDGRQQMAFFIGFDTTWSATSSYLQHAWITWITRGLYAGYRRVNLNTQIDDMFLETGLYSPDGVNFRIRPEDLTNVATWTDSINAIMPAGSSYFVEVGHNGNGNIENSSDSSDAGWSTCGAAIEYDSPADTALEFQKPLGTGTDLWPDTPTTYDWTSACNAMDELLIWWTNESNLNKFGHISHTFTHEEQNNATYADVYKEISFNQAWLKAVGIDKATKFTSNGIIPPAITGLHNGDALRAWWENGITNCVGDNTRAPLLNTENAMWPLFTTVANNGFDGIQVNPRWATRIYYNCDTPACTLLEWINTSAGSGTFDDLLAVEKADTMRHLFGLYHDGYMFHQANLRNADLDPITINGVSKKWSIMEAWVETVVQEYVRLADWPIVTLTHQEMSASFLARFNRDKCGYSLSYATSNKQITAITVSATGNTCTDPIPVTFPVAPTSTQGFATEQLGSDPLTVWVQLAGSPVTFTLSSAIPL</sequence>
<reference evidence="6" key="2">
    <citation type="journal article" date="2023" name="IMA Fungus">
        <title>Comparative genomic study of the Penicillium genus elucidates a diverse pangenome and 15 lateral gene transfer events.</title>
        <authorList>
            <person name="Petersen C."/>
            <person name="Sorensen T."/>
            <person name="Nielsen M.R."/>
            <person name="Sondergaard T.E."/>
            <person name="Sorensen J.L."/>
            <person name="Fitzpatrick D.A."/>
            <person name="Frisvad J.C."/>
            <person name="Nielsen K.L."/>
        </authorList>
    </citation>
    <scope>NUCLEOTIDE SEQUENCE</scope>
    <source>
        <strain evidence="6">IBT 35673</strain>
    </source>
</reference>
<evidence type="ECO:0000256" key="1">
    <source>
        <dbReference type="SAM" id="MobiDB-lite"/>
    </source>
</evidence>
<name>A0A9W9QL47_PENBR</name>
<feature type="domain" description="Agd3 C-terminal" evidence="5">
    <location>
        <begin position="997"/>
        <end position="1063"/>
    </location>
</feature>
<dbReference type="PANTHER" id="PTHR31002:SF34">
    <property type="entry name" value="CELL WALL PROTEIN CWP1-RELATED"/>
    <property type="match status" value="1"/>
</dbReference>
<dbReference type="Pfam" id="PF25117">
    <property type="entry name" value="Agd3_C"/>
    <property type="match status" value="1"/>
</dbReference>
<reference evidence="6" key="1">
    <citation type="submission" date="2022-12" db="EMBL/GenBank/DDBJ databases">
        <authorList>
            <person name="Petersen C."/>
        </authorList>
    </citation>
    <scope>NUCLEOTIDE SEQUENCE</scope>
    <source>
        <strain evidence="6">IBT 35673</strain>
    </source>
</reference>
<dbReference type="InterPro" id="IPR056827">
    <property type="entry name" value="CBM87_Agd3"/>
</dbReference>
<feature type="domain" description="Agd3 CBM87" evidence="4">
    <location>
        <begin position="406"/>
        <end position="617"/>
    </location>
</feature>
<gene>
    <name evidence="6" type="ORF">N7452_007578</name>
</gene>
<dbReference type="EMBL" id="JAPZBQ010000004">
    <property type="protein sequence ID" value="KAJ5335175.1"/>
    <property type="molecule type" value="Genomic_DNA"/>
</dbReference>
<feature type="domain" description="Agd3 deacetylase" evidence="3">
    <location>
        <begin position="631"/>
        <end position="996"/>
    </location>
</feature>
<protein>
    <recommendedName>
        <fullName evidence="8">Extracellular serine-rich protein</fullName>
    </recommendedName>
</protein>
<feature type="region of interest" description="Disordered" evidence="1">
    <location>
        <begin position="150"/>
        <end position="172"/>
    </location>
</feature>
<feature type="region of interest" description="Disordered" evidence="1">
    <location>
        <begin position="38"/>
        <end position="70"/>
    </location>
</feature>
<accession>A0A9W9QL47</accession>
<evidence type="ECO:0000259" key="4">
    <source>
        <dbReference type="Pfam" id="PF25116"/>
    </source>
</evidence>
<evidence type="ECO:0000313" key="7">
    <source>
        <dbReference type="Proteomes" id="UP001147695"/>
    </source>
</evidence>
<dbReference type="InterPro" id="IPR056826">
    <property type="entry name" value="Agd3_CE"/>
</dbReference>